<feature type="non-terminal residue" evidence="2">
    <location>
        <position position="1"/>
    </location>
</feature>
<gene>
    <name evidence="2" type="ORF">AB0759_26860</name>
</gene>
<feature type="domain" description="DUF4351" evidence="1">
    <location>
        <begin position="1"/>
        <end position="52"/>
    </location>
</feature>
<dbReference type="Proteomes" id="UP001628874">
    <property type="component" value="Unassembled WGS sequence"/>
</dbReference>
<protein>
    <submittedName>
        <fullName evidence="2">DUF4351 domain-containing protein</fullName>
    </submittedName>
</protein>
<evidence type="ECO:0000313" key="2">
    <source>
        <dbReference type="EMBL" id="MFL9464231.1"/>
    </source>
</evidence>
<dbReference type="PANTHER" id="PTHR35586">
    <property type="entry name" value="SLL1691 PROTEIN"/>
    <property type="match status" value="1"/>
</dbReference>
<keyword evidence="3" id="KW-1185">Reference proteome</keyword>
<evidence type="ECO:0000259" key="1">
    <source>
        <dbReference type="Pfam" id="PF14261"/>
    </source>
</evidence>
<sequence>EQRLVMRQLNRLFGEIDASLTQQIRKLSIEQLEALGEVLLDFSEVADLQTWLNQS</sequence>
<reference evidence="2 3" key="1">
    <citation type="submission" date="2024-07" db="EMBL/GenBank/DDBJ databases">
        <authorList>
            <person name="Tripathy S."/>
        </authorList>
    </citation>
    <scope>NUCLEOTIDE SEQUENCE [LARGE SCALE GENOMIC DNA]</scope>
    <source>
        <strain evidence="2 3">VB-61278_2</strain>
    </source>
</reference>
<organism evidence="2 3">
    <name type="scientific">Scytonema tolypothrichoides VB-61278_2</name>
    <dbReference type="NCBI Taxonomy" id="3232314"/>
    <lineage>
        <taxon>Bacteria</taxon>
        <taxon>Bacillati</taxon>
        <taxon>Cyanobacteriota</taxon>
        <taxon>Cyanophyceae</taxon>
        <taxon>Nostocales</taxon>
        <taxon>Scytonemataceae</taxon>
        <taxon>Scytonema</taxon>
    </lineage>
</organism>
<dbReference type="RefSeq" id="WP_408019890.1">
    <property type="nucleotide sequence ID" value="NZ_JBFQGM010000011.1"/>
</dbReference>
<name>A0ABW8WTJ5_9CYAN</name>
<proteinExistence type="predicted"/>
<evidence type="ECO:0000313" key="3">
    <source>
        <dbReference type="Proteomes" id="UP001628874"/>
    </source>
</evidence>
<accession>A0ABW8WTJ5</accession>
<comment type="caution">
    <text evidence="2">The sequence shown here is derived from an EMBL/GenBank/DDBJ whole genome shotgun (WGS) entry which is preliminary data.</text>
</comment>
<dbReference type="InterPro" id="IPR025587">
    <property type="entry name" value="DUF4351"/>
</dbReference>
<dbReference type="EMBL" id="JBFQGM010000011">
    <property type="protein sequence ID" value="MFL9464231.1"/>
    <property type="molecule type" value="Genomic_DNA"/>
</dbReference>
<dbReference type="PANTHER" id="PTHR35586:SF2">
    <property type="entry name" value="SLL1542 PROTEIN"/>
    <property type="match status" value="1"/>
</dbReference>
<dbReference type="Pfam" id="PF14261">
    <property type="entry name" value="DUF4351"/>
    <property type="match status" value="1"/>
</dbReference>